<dbReference type="Proteomes" id="UP000198282">
    <property type="component" value="Unassembled WGS sequence"/>
</dbReference>
<proteinExistence type="predicted"/>
<dbReference type="Pfam" id="PF07905">
    <property type="entry name" value="PucR"/>
    <property type="match status" value="1"/>
</dbReference>
<evidence type="ECO:0000313" key="4">
    <source>
        <dbReference type="Proteomes" id="UP000198282"/>
    </source>
</evidence>
<dbReference type="InterPro" id="IPR012914">
    <property type="entry name" value="PucR_dom"/>
</dbReference>
<dbReference type="AlphaFoldDB" id="A0A239LBZ3"/>
<dbReference type="InterPro" id="IPR025736">
    <property type="entry name" value="PucR_C-HTH_dom"/>
</dbReference>
<dbReference type="InterPro" id="IPR042070">
    <property type="entry name" value="PucR_C-HTH_sf"/>
</dbReference>
<sequence length="368" mass="39047">MTVTRESPSGLSRLRLTVAELLAESRFQLRLVAGGGGLDRPIRWAHSTELLNPGPYLRGHEIVLTVGASLREPALAVAFAESVHASTASAIGYGIGDVTPEVPEALREACERLDLPLFEVPPNVPFVSFTEWLAERLATAHDVEHDRQEVGRLLVLVGSGLASAEAVRGHVERAGLPDRPLVVAALPVPEVPTGTETPPGILLGVADGVAVLLAADELPARELAASWLVPCGIGGPVPLAQLARGLSESRAALDLARRRGGIVRSGDLATFTALLGGIGPHRLEPFIEQIARPLAAYDAAHGTRLIDTLQAFLESDGSVGTASRALFLHVNSLRHRLARIEAVTGRNPLRFEDRIALAVAMWAWGAQN</sequence>
<gene>
    <name evidence="3" type="ORF">SAMN05216276_103217</name>
</gene>
<feature type="domain" description="Purine catabolism PurC-like" evidence="1">
    <location>
        <begin position="20"/>
        <end position="133"/>
    </location>
</feature>
<evidence type="ECO:0000259" key="2">
    <source>
        <dbReference type="Pfam" id="PF13556"/>
    </source>
</evidence>
<protein>
    <submittedName>
        <fullName evidence="3">Transcriptional regulator, CdaR family</fullName>
    </submittedName>
</protein>
<accession>A0A239LBZ3</accession>
<organism evidence="3 4">
    <name type="scientific">Streptosporangium subroseum</name>
    <dbReference type="NCBI Taxonomy" id="106412"/>
    <lineage>
        <taxon>Bacteria</taxon>
        <taxon>Bacillati</taxon>
        <taxon>Actinomycetota</taxon>
        <taxon>Actinomycetes</taxon>
        <taxon>Streptosporangiales</taxon>
        <taxon>Streptosporangiaceae</taxon>
        <taxon>Streptosporangium</taxon>
    </lineage>
</organism>
<dbReference type="PANTHER" id="PTHR33744:SF1">
    <property type="entry name" value="DNA-BINDING TRANSCRIPTIONAL ACTIVATOR ADER"/>
    <property type="match status" value="1"/>
</dbReference>
<dbReference type="EMBL" id="FZOD01000032">
    <property type="protein sequence ID" value="SNT27991.1"/>
    <property type="molecule type" value="Genomic_DNA"/>
</dbReference>
<dbReference type="OrthoDB" id="3170447at2"/>
<dbReference type="Gene3D" id="1.10.10.2840">
    <property type="entry name" value="PucR C-terminal helix-turn-helix domain"/>
    <property type="match status" value="1"/>
</dbReference>
<dbReference type="Pfam" id="PF13556">
    <property type="entry name" value="HTH_30"/>
    <property type="match status" value="1"/>
</dbReference>
<name>A0A239LBZ3_9ACTN</name>
<dbReference type="InterPro" id="IPR051448">
    <property type="entry name" value="CdaR-like_regulators"/>
</dbReference>
<feature type="domain" description="PucR C-terminal helix-turn-helix" evidence="2">
    <location>
        <begin position="305"/>
        <end position="362"/>
    </location>
</feature>
<evidence type="ECO:0000313" key="3">
    <source>
        <dbReference type="EMBL" id="SNT27991.1"/>
    </source>
</evidence>
<dbReference type="PANTHER" id="PTHR33744">
    <property type="entry name" value="CARBOHYDRATE DIACID REGULATOR"/>
    <property type="match status" value="1"/>
</dbReference>
<reference evidence="3 4" key="1">
    <citation type="submission" date="2017-06" db="EMBL/GenBank/DDBJ databases">
        <authorList>
            <person name="Kim H.J."/>
            <person name="Triplett B.A."/>
        </authorList>
    </citation>
    <scope>NUCLEOTIDE SEQUENCE [LARGE SCALE GENOMIC DNA]</scope>
    <source>
        <strain evidence="3 4">CGMCC 4.2132</strain>
    </source>
</reference>
<keyword evidence="4" id="KW-1185">Reference proteome</keyword>
<evidence type="ECO:0000259" key="1">
    <source>
        <dbReference type="Pfam" id="PF07905"/>
    </source>
</evidence>